<keyword evidence="5" id="KW-0808">Transferase</keyword>
<evidence type="ECO:0000256" key="3">
    <source>
        <dbReference type="ARBA" id="ARBA00004906"/>
    </source>
</evidence>
<evidence type="ECO:0000256" key="2">
    <source>
        <dbReference type="ARBA" id="ARBA00004167"/>
    </source>
</evidence>
<dbReference type="AlphaFoldDB" id="A0A5J5RWY9"/>
<dbReference type="OrthoDB" id="9984778at2759"/>
<protein>
    <recommendedName>
        <fullName evidence="4">RING-type E3 ubiquitin transferase</fullName>
        <ecNumber evidence="4">2.3.2.27</ecNumber>
    </recommendedName>
</protein>
<evidence type="ECO:0000256" key="4">
    <source>
        <dbReference type="ARBA" id="ARBA00012483"/>
    </source>
</evidence>
<evidence type="ECO:0000256" key="1">
    <source>
        <dbReference type="ARBA" id="ARBA00000900"/>
    </source>
</evidence>
<evidence type="ECO:0000256" key="5">
    <source>
        <dbReference type="ARBA" id="ARBA00022679"/>
    </source>
</evidence>
<evidence type="ECO:0000313" key="17">
    <source>
        <dbReference type="EMBL" id="KAB2035823.1"/>
    </source>
</evidence>
<dbReference type="Pfam" id="PF13639">
    <property type="entry name" value="zf-RING_2"/>
    <property type="match status" value="1"/>
</dbReference>
<comment type="catalytic activity">
    <reaction evidence="1">
        <text>S-ubiquitinyl-[E2 ubiquitin-conjugating enzyme]-L-cysteine + [acceptor protein]-L-lysine = [E2 ubiquitin-conjugating enzyme]-L-cysteine + N(6)-ubiquitinyl-[acceptor protein]-L-lysine.</text>
        <dbReference type="EC" id="2.3.2.27"/>
    </reaction>
</comment>
<dbReference type="PANTHER" id="PTHR46913:SF19">
    <property type="entry name" value="RING-TYPE E3 UBIQUITIN TRANSFERASE"/>
    <property type="match status" value="1"/>
</dbReference>
<dbReference type="UniPathway" id="UPA00143"/>
<keyword evidence="6" id="KW-0812">Transmembrane</keyword>
<evidence type="ECO:0000256" key="14">
    <source>
        <dbReference type="PROSITE-ProRule" id="PRU00175"/>
    </source>
</evidence>
<dbReference type="GO" id="GO:0061630">
    <property type="term" value="F:ubiquitin protein ligase activity"/>
    <property type="evidence" value="ECO:0007669"/>
    <property type="project" value="UniProtKB-EC"/>
</dbReference>
<comment type="subcellular location">
    <subcellularLocation>
        <location evidence="2">Membrane</location>
        <topology evidence="2">Single-pass membrane protein</topology>
    </subcellularLocation>
</comment>
<dbReference type="GO" id="GO:0016020">
    <property type="term" value="C:membrane"/>
    <property type="evidence" value="ECO:0007669"/>
    <property type="project" value="UniProtKB-SubCell"/>
</dbReference>
<dbReference type="FunFam" id="3.30.40.10:FF:000233">
    <property type="entry name" value="RING-H2 finger protein ATL54"/>
    <property type="match status" value="1"/>
</dbReference>
<reference evidence="18" key="1">
    <citation type="journal article" date="2020" name="Nat. Genet.">
        <title>Genomic diversifications of five Gossypium allopolyploid species and their impact on cotton improvement.</title>
        <authorList>
            <person name="Chen Z.J."/>
            <person name="Sreedasyam A."/>
            <person name="Ando A."/>
            <person name="Song Q."/>
            <person name="De Santiago L.M."/>
            <person name="Hulse-Kemp A.M."/>
            <person name="Ding M."/>
            <person name="Ye W."/>
            <person name="Kirkbride R.C."/>
            <person name="Jenkins J."/>
            <person name="Plott C."/>
            <person name="Lovell J."/>
            <person name="Lin Y.M."/>
            <person name="Vaughn R."/>
            <person name="Liu B."/>
            <person name="Simpson S."/>
            <person name="Scheffler B.E."/>
            <person name="Wen L."/>
            <person name="Saski C.A."/>
            <person name="Grover C.E."/>
            <person name="Hu G."/>
            <person name="Conover J.L."/>
            <person name="Carlson J.W."/>
            <person name="Shu S."/>
            <person name="Boston L.B."/>
            <person name="Williams M."/>
            <person name="Peterson D.G."/>
            <person name="McGee K."/>
            <person name="Jones D.C."/>
            <person name="Wendel J.F."/>
            <person name="Stelly D.M."/>
            <person name="Grimwood J."/>
            <person name="Schmutz J."/>
        </authorList>
    </citation>
    <scope>NUCLEOTIDE SEQUENCE [LARGE SCALE GENOMIC DNA]</scope>
    <source>
        <strain evidence="18">cv. 3-79</strain>
    </source>
</reference>
<proteinExistence type="inferred from homology"/>
<keyword evidence="12" id="KW-0472">Membrane</keyword>
<organism evidence="17 18">
    <name type="scientific">Gossypium barbadense</name>
    <name type="common">Sea Island cotton</name>
    <name type="synonym">Hibiscus barbadensis</name>
    <dbReference type="NCBI Taxonomy" id="3634"/>
    <lineage>
        <taxon>Eukaryota</taxon>
        <taxon>Viridiplantae</taxon>
        <taxon>Streptophyta</taxon>
        <taxon>Embryophyta</taxon>
        <taxon>Tracheophyta</taxon>
        <taxon>Spermatophyta</taxon>
        <taxon>Magnoliopsida</taxon>
        <taxon>eudicotyledons</taxon>
        <taxon>Gunneridae</taxon>
        <taxon>Pentapetalae</taxon>
        <taxon>rosids</taxon>
        <taxon>malvids</taxon>
        <taxon>Malvales</taxon>
        <taxon>Malvaceae</taxon>
        <taxon>Malvoideae</taxon>
        <taxon>Gossypium</taxon>
    </lineage>
</organism>
<dbReference type="CDD" id="cd16461">
    <property type="entry name" value="RING-H2_EL5-like"/>
    <property type="match status" value="1"/>
</dbReference>
<dbReference type="InterPro" id="IPR013083">
    <property type="entry name" value="Znf_RING/FYVE/PHD"/>
</dbReference>
<comment type="pathway">
    <text evidence="3">Protein modification; protein ubiquitination.</text>
</comment>
<name>A0A5J5RWY9_GOSBA</name>
<dbReference type="GO" id="GO:0008270">
    <property type="term" value="F:zinc ion binding"/>
    <property type="evidence" value="ECO:0007669"/>
    <property type="project" value="UniProtKB-KW"/>
</dbReference>
<feature type="compositionally biased region" description="Acidic residues" evidence="15">
    <location>
        <begin position="222"/>
        <end position="233"/>
    </location>
</feature>
<evidence type="ECO:0000256" key="8">
    <source>
        <dbReference type="ARBA" id="ARBA00022771"/>
    </source>
</evidence>
<comment type="similarity">
    <text evidence="13">Belongs to the RING-type zinc finger family. ATL subfamily.</text>
</comment>
<dbReference type="EMBL" id="CM018218">
    <property type="protein sequence ID" value="KAB2035823.1"/>
    <property type="molecule type" value="Genomic_DNA"/>
</dbReference>
<dbReference type="SMART" id="SM01197">
    <property type="entry name" value="FANCL_C"/>
    <property type="match status" value="1"/>
</dbReference>
<evidence type="ECO:0000259" key="16">
    <source>
        <dbReference type="PROSITE" id="PS50089"/>
    </source>
</evidence>
<evidence type="ECO:0000256" key="7">
    <source>
        <dbReference type="ARBA" id="ARBA00022723"/>
    </source>
</evidence>
<dbReference type="Gene3D" id="3.30.40.10">
    <property type="entry name" value="Zinc/RING finger domain, C3HC4 (zinc finger)"/>
    <property type="match status" value="1"/>
</dbReference>
<evidence type="ECO:0000256" key="9">
    <source>
        <dbReference type="ARBA" id="ARBA00022786"/>
    </source>
</evidence>
<keyword evidence="7" id="KW-0479">Metal-binding</keyword>
<accession>A0A5J5RWY9</accession>
<dbReference type="PROSITE" id="PS50089">
    <property type="entry name" value="ZF_RING_2"/>
    <property type="match status" value="1"/>
</dbReference>
<dbReference type="GO" id="GO:0016567">
    <property type="term" value="P:protein ubiquitination"/>
    <property type="evidence" value="ECO:0007669"/>
    <property type="project" value="UniProtKB-UniPathway"/>
</dbReference>
<feature type="domain" description="RING-type" evidence="16">
    <location>
        <begin position="126"/>
        <end position="168"/>
    </location>
</feature>
<keyword evidence="11" id="KW-1133">Transmembrane helix</keyword>
<keyword evidence="10" id="KW-0862">Zinc</keyword>
<dbReference type="SMART" id="SM00184">
    <property type="entry name" value="RING"/>
    <property type="match status" value="1"/>
</dbReference>
<dbReference type="InterPro" id="IPR044600">
    <property type="entry name" value="ATL1/ATL16-like"/>
</dbReference>
<dbReference type="SUPFAM" id="SSF57850">
    <property type="entry name" value="RING/U-box"/>
    <property type="match status" value="1"/>
</dbReference>
<evidence type="ECO:0000313" key="18">
    <source>
        <dbReference type="Proteomes" id="UP000327439"/>
    </source>
</evidence>
<keyword evidence="8 14" id="KW-0863">Zinc-finger</keyword>
<dbReference type="PANTHER" id="PTHR46913">
    <property type="entry name" value="RING-H2 FINGER PROTEIN ATL16"/>
    <property type="match status" value="1"/>
</dbReference>
<evidence type="ECO:0000256" key="6">
    <source>
        <dbReference type="ARBA" id="ARBA00022692"/>
    </source>
</evidence>
<evidence type="ECO:0000256" key="12">
    <source>
        <dbReference type="ARBA" id="ARBA00023136"/>
    </source>
</evidence>
<sequence length="260" mass="29201">MGFRFHFRNLGYNDSSIEVLAENCDDHDDGCNDSCASLSCFQDDGSIAHHHSALRTKYYRRRPDVRRRRSNETTETHDEFLDEDHGPVVDHHVWYINTVGLQPSIIDSIAVFKYVKGEGLVEGTECSVCLNEFEEGETLRLLPKCSHAFHISCIDTWLRSHTNCPLCRAPIVSNMADKGPSSSSGVNNEVTEGTQVAIIVDNEESEGQTGSVTSEMRHRPYEEDERNTEDEDGVLQPVRRSVSLDSMAASRSAKHLLIMV</sequence>
<evidence type="ECO:0000256" key="13">
    <source>
        <dbReference type="ARBA" id="ARBA00024209"/>
    </source>
</evidence>
<keyword evidence="18" id="KW-1185">Reference proteome</keyword>
<keyword evidence="9" id="KW-0833">Ubl conjugation pathway</keyword>
<dbReference type="Proteomes" id="UP000327439">
    <property type="component" value="Chromosome D04"/>
</dbReference>
<dbReference type="InterPro" id="IPR001841">
    <property type="entry name" value="Znf_RING"/>
</dbReference>
<dbReference type="EC" id="2.3.2.27" evidence="4"/>
<gene>
    <name evidence="17" type="ORF">ES319_D04G179300v1</name>
</gene>
<evidence type="ECO:0000256" key="11">
    <source>
        <dbReference type="ARBA" id="ARBA00022989"/>
    </source>
</evidence>
<evidence type="ECO:0000256" key="10">
    <source>
        <dbReference type="ARBA" id="ARBA00022833"/>
    </source>
</evidence>
<evidence type="ECO:0000256" key="15">
    <source>
        <dbReference type="SAM" id="MobiDB-lite"/>
    </source>
</evidence>
<feature type="region of interest" description="Disordered" evidence="15">
    <location>
        <begin position="203"/>
        <end position="234"/>
    </location>
</feature>